<dbReference type="InterPro" id="IPR003156">
    <property type="entry name" value="DHHA1_dom"/>
</dbReference>
<dbReference type="GO" id="GO:0006310">
    <property type="term" value="P:DNA recombination"/>
    <property type="evidence" value="ECO:0007669"/>
    <property type="project" value="InterPro"/>
</dbReference>
<dbReference type="Gene3D" id="3.10.310.30">
    <property type="match status" value="1"/>
</dbReference>
<sequence>MLDAKTRWKIWPLDTRAKALADELRVSERTAHLLCRRGMEHVEDARVFLHTDESVLHDPFTLAGMEDAVDRIKRAVNEDEKIVVFGDYDVDGVSSTALMCETLEKMGARYDWYVPNRFTEGYGPNSAVFQKMQDDGCTLVITVDTGIAAIEPINVAQKNGLDIIITDHHEAPPELPDALAIINPKQIHCPYPFKELAGVGVVSKLAHALLDVFPEDGLDLIALGTISDLVPLVDENRFFAKAGLETLDQLNRPGVQALKEISGIKGPPFTEETVGFGFGPRLNAAGRMDAATPAVQLLLTSDPEQAHSSAEMIDGYNRERQQTVEKITEEALAQLQAKEEDLPAIVVAGKGWNSGVTGIVASRLVEKYYRPTIVIAIDDEGNGKGSARSIEGFDLYRSLSKHVHLFRRFGGHRMAAGLSIDEDKIPDLRATLGEEVNHTLSAESFVPTTDIELTLSVEEITTKLIREIENLAPFGVGNPKPLVQIADVPIQQKRKIGSMQNHLKMSVGDAGPLDCVGFRLGHLHDRIQNDANIHLVGELSVNEWKGNEKPQIILRDVAIKERQVFDVRGGKDLQSLTRNAHPTDSLTIVIFQQEHESDAIEQGFFSSDFLFPVEESLTAPTDILFLDLPKHLSDLTRFLNENESFIRSIYTGFMEKGQTFFTAKPTREAFKWLYVYFKKYAPLYIREHEPVITRYQGWSTDTIHFMLQVFMELEFVAMREGKLVVNDNPFKQDLQASPTYQSYEEKREIEETLKYSTYQALKAFLLACMPDEKKQAEVLTDGL</sequence>
<keyword evidence="3" id="KW-0540">Nuclease</keyword>
<dbReference type="Pfam" id="PF01368">
    <property type="entry name" value="DHH"/>
    <property type="match status" value="1"/>
</dbReference>
<dbReference type="GO" id="GO:0006281">
    <property type="term" value="P:DNA repair"/>
    <property type="evidence" value="ECO:0007669"/>
    <property type="project" value="InterPro"/>
</dbReference>
<dbReference type="InterPro" id="IPR041122">
    <property type="entry name" value="RecJ_OB"/>
</dbReference>
<dbReference type="RefSeq" id="WP_200089354.1">
    <property type="nucleotide sequence ID" value="NZ_CP054706.1"/>
</dbReference>
<dbReference type="PANTHER" id="PTHR30255">
    <property type="entry name" value="SINGLE-STRANDED-DNA-SPECIFIC EXONUCLEASE RECJ"/>
    <property type="match status" value="1"/>
</dbReference>
<dbReference type="GO" id="GO:0008409">
    <property type="term" value="F:5'-3' exonuclease activity"/>
    <property type="evidence" value="ECO:0007669"/>
    <property type="project" value="InterPro"/>
</dbReference>
<dbReference type="InterPro" id="IPR001667">
    <property type="entry name" value="DDH_dom"/>
</dbReference>
<evidence type="ECO:0000256" key="1">
    <source>
        <dbReference type="ARBA" id="ARBA00005915"/>
    </source>
</evidence>
<organism evidence="10 11">
    <name type="scientific">Salicibibacter cibi</name>
    <dbReference type="NCBI Taxonomy" id="2743001"/>
    <lineage>
        <taxon>Bacteria</taxon>
        <taxon>Bacillati</taxon>
        <taxon>Bacillota</taxon>
        <taxon>Bacilli</taxon>
        <taxon>Bacillales</taxon>
        <taxon>Bacillaceae</taxon>
        <taxon>Salicibibacter</taxon>
    </lineage>
</organism>
<keyword evidence="11" id="KW-1185">Reference proteome</keyword>
<proteinExistence type="inferred from homology"/>
<dbReference type="InterPro" id="IPR038763">
    <property type="entry name" value="DHH_sf"/>
</dbReference>
<comment type="similarity">
    <text evidence="1">Belongs to the RecJ family.</text>
</comment>
<dbReference type="EMBL" id="CP054706">
    <property type="protein sequence ID" value="QQK79562.1"/>
    <property type="molecule type" value="Genomic_DNA"/>
</dbReference>
<dbReference type="AlphaFoldDB" id="A0A7T7CEY0"/>
<name>A0A7T7CEY0_9BACI</name>
<dbReference type="KEGG" id="scib:HUG20_06525"/>
<protein>
    <recommendedName>
        <fullName evidence="2">Single-stranded-DNA-specific exonuclease RecJ</fullName>
    </recommendedName>
</protein>
<evidence type="ECO:0000256" key="5">
    <source>
        <dbReference type="ARBA" id="ARBA00022839"/>
    </source>
</evidence>
<reference evidence="10 11" key="1">
    <citation type="submission" date="2020-06" db="EMBL/GenBank/DDBJ databases">
        <title>Genomic analysis of Salicibibacter sp. NKC21-4.</title>
        <authorList>
            <person name="Oh Y.J."/>
        </authorList>
    </citation>
    <scope>NUCLEOTIDE SEQUENCE [LARGE SCALE GENOMIC DNA]</scope>
    <source>
        <strain evidence="10 11">NKC21-4</strain>
    </source>
</reference>
<evidence type="ECO:0000256" key="4">
    <source>
        <dbReference type="ARBA" id="ARBA00022801"/>
    </source>
</evidence>
<evidence type="ECO:0000256" key="2">
    <source>
        <dbReference type="ARBA" id="ARBA00019841"/>
    </source>
</evidence>
<keyword evidence="4" id="KW-0378">Hydrolase</keyword>
<feature type="domain" description="RecJ OB" evidence="9">
    <location>
        <begin position="451"/>
        <end position="556"/>
    </location>
</feature>
<evidence type="ECO:0000313" key="10">
    <source>
        <dbReference type="EMBL" id="QQK79562.1"/>
    </source>
</evidence>
<dbReference type="InterPro" id="IPR004610">
    <property type="entry name" value="RecJ"/>
</dbReference>
<dbReference type="SUPFAM" id="SSF64182">
    <property type="entry name" value="DHH phosphoesterases"/>
    <property type="match status" value="1"/>
</dbReference>
<feature type="domain" description="Single-stranded-DNA-specific exonuclease RecJ C-terminal" evidence="8">
    <location>
        <begin position="563"/>
        <end position="765"/>
    </location>
</feature>
<feature type="domain" description="DDH" evidence="6">
    <location>
        <begin position="81"/>
        <end position="225"/>
    </location>
</feature>
<dbReference type="PANTHER" id="PTHR30255:SF2">
    <property type="entry name" value="SINGLE-STRANDED-DNA-SPECIFIC EXONUCLEASE RECJ"/>
    <property type="match status" value="1"/>
</dbReference>
<dbReference type="Proteomes" id="UP000595349">
    <property type="component" value="Chromosome"/>
</dbReference>
<dbReference type="NCBIfam" id="TIGR00644">
    <property type="entry name" value="recJ"/>
    <property type="match status" value="1"/>
</dbReference>
<dbReference type="Pfam" id="PF10141">
    <property type="entry name" value="ssDNA-exonuc_C"/>
    <property type="match status" value="1"/>
</dbReference>
<dbReference type="InterPro" id="IPR018779">
    <property type="entry name" value="RecJ_C"/>
</dbReference>
<dbReference type="GO" id="GO:0003676">
    <property type="term" value="F:nucleic acid binding"/>
    <property type="evidence" value="ECO:0007669"/>
    <property type="project" value="InterPro"/>
</dbReference>
<dbReference type="InterPro" id="IPR051673">
    <property type="entry name" value="SSDNA_exonuclease_RecJ"/>
</dbReference>
<evidence type="ECO:0000259" key="8">
    <source>
        <dbReference type="Pfam" id="PF10141"/>
    </source>
</evidence>
<dbReference type="Pfam" id="PF02272">
    <property type="entry name" value="DHHA1"/>
    <property type="match status" value="1"/>
</dbReference>
<evidence type="ECO:0000259" key="9">
    <source>
        <dbReference type="Pfam" id="PF17768"/>
    </source>
</evidence>
<evidence type="ECO:0000259" key="7">
    <source>
        <dbReference type="Pfam" id="PF02272"/>
    </source>
</evidence>
<evidence type="ECO:0000256" key="3">
    <source>
        <dbReference type="ARBA" id="ARBA00022722"/>
    </source>
</evidence>
<dbReference type="Pfam" id="PF17768">
    <property type="entry name" value="RecJ_OB"/>
    <property type="match status" value="1"/>
</dbReference>
<evidence type="ECO:0000259" key="6">
    <source>
        <dbReference type="Pfam" id="PF01368"/>
    </source>
</evidence>
<feature type="domain" description="DHHA1" evidence="7">
    <location>
        <begin position="344"/>
        <end position="436"/>
    </location>
</feature>
<evidence type="ECO:0000313" key="11">
    <source>
        <dbReference type="Proteomes" id="UP000595349"/>
    </source>
</evidence>
<dbReference type="Gene3D" id="3.90.1640.30">
    <property type="match status" value="1"/>
</dbReference>
<gene>
    <name evidence="10" type="primary">recJ</name>
    <name evidence="10" type="ORF">HUG20_06525</name>
</gene>
<accession>A0A7T7CEY0</accession>
<keyword evidence="5 10" id="KW-0269">Exonuclease</keyword>